<accession>A0ABP6T6G3</accession>
<dbReference type="CDD" id="cd02966">
    <property type="entry name" value="TlpA_like_family"/>
    <property type="match status" value="1"/>
</dbReference>
<reference evidence="3" key="1">
    <citation type="journal article" date="2019" name="Int. J. Syst. Evol. Microbiol.">
        <title>The Global Catalogue of Microorganisms (GCM) 10K type strain sequencing project: providing services to taxonomists for standard genome sequencing and annotation.</title>
        <authorList>
            <consortium name="The Broad Institute Genomics Platform"/>
            <consortium name="The Broad Institute Genome Sequencing Center for Infectious Disease"/>
            <person name="Wu L."/>
            <person name="Ma J."/>
        </authorList>
    </citation>
    <scope>NUCLEOTIDE SEQUENCE [LARGE SCALE GENOMIC DNA]</scope>
    <source>
        <strain evidence="3">JCM 9458</strain>
    </source>
</reference>
<evidence type="ECO:0000313" key="3">
    <source>
        <dbReference type="Proteomes" id="UP001501676"/>
    </source>
</evidence>
<dbReference type="SUPFAM" id="SSF52833">
    <property type="entry name" value="Thioredoxin-like"/>
    <property type="match status" value="1"/>
</dbReference>
<keyword evidence="3" id="KW-1185">Reference proteome</keyword>
<comment type="caution">
    <text evidence="2">The sequence shown here is derived from an EMBL/GenBank/DDBJ whole genome shotgun (WGS) entry which is preliminary data.</text>
</comment>
<feature type="domain" description="Thioredoxin" evidence="1">
    <location>
        <begin position="48"/>
        <end position="179"/>
    </location>
</feature>
<dbReference type="InterPro" id="IPR013740">
    <property type="entry name" value="Redoxin"/>
</dbReference>
<name>A0ABP6T6G3_9ACTN</name>
<dbReference type="Proteomes" id="UP001501676">
    <property type="component" value="Unassembled WGS sequence"/>
</dbReference>
<gene>
    <name evidence="2" type="ORF">GCM10020369_55630</name>
</gene>
<sequence>MPYLVAAVLALGVLGLLNLLLTVGVVRRLRQLAAAPGALPPGLHGAMPPVGSTVADFSTTTVDGMTVSRHDLDDGTLVGFFSPGCDPCVAAVPTFATAARTFPGGASRVIAVVAGTGEAGAAMVGELTPVARVVVEPPGAPGMASAFGVTTFPTATLVDADGRIRWSGPDAAALPVPVP</sequence>
<evidence type="ECO:0000259" key="1">
    <source>
        <dbReference type="PROSITE" id="PS51352"/>
    </source>
</evidence>
<organism evidence="2 3">
    <name type="scientific">Cryptosporangium minutisporangium</name>
    <dbReference type="NCBI Taxonomy" id="113569"/>
    <lineage>
        <taxon>Bacteria</taxon>
        <taxon>Bacillati</taxon>
        <taxon>Actinomycetota</taxon>
        <taxon>Actinomycetes</taxon>
        <taxon>Cryptosporangiales</taxon>
        <taxon>Cryptosporangiaceae</taxon>
        <taxon>Cryptosporangium</taxon>
    </lineage>
</organism>
<dbReference type="InterPro" id="IPR036249">
    <property type="entry name" value="Thioredoxin-like_sf"/>
</dbReference>
<dbReference type="Pfam" id="PF08534">
    <property type="entry name" value="Redoxin"/>
    <property type="match status" value="1"/>
</dbReference>
<protein>
    <recommendedName>
        <fullName evidence="1">Thioredoxin domain-containing protein</fullName>
    </recommendedName>
</protein>
<dbReference type="Gene3D" id="3.40.30.10">
    <property type="entry name" value="Glutaredoxin"/>
    <property type="match status" value="1"/>
</dbReference>
<proteinExistence type="predicted"/>
<dbReference type="InterPro" id="IPR013766">
    <property type="entry name" value="Thioredoxin_domain"/>
</dbReference>
<evidence type="ECO:0000313" key="2">
    <source>
        <dbReference type="EMBL" id="GAA3392755.1"/>
    </source>
</evidence>
<dbReference type="EMBL" id="BAAAYN010000039">
    <property type="protein sequence ID" value="GAA3392755.1"/>
    <property type="molecule type" value="Genomic_DNA"/>
</dbReference>
<dbReference type="PROSITE" id="PS51352">
    <property type="entry name" value="THIOREDOXIN_2"/>
    <property type="match status" value="1"/>
</dbReference>
<dbReference type="RefSeq" id="WP_345731185.1">
    <property type="nucleotide sequence ID" value="NZ_BAAAYN010000039.1"/>
</dbReference>